<dbReference type="AlphaFoldDB" id="A0A7J7P3P9"/>
<dbReference type="FunFam" id="1.25.40.10:FF:000344">
    <property type="entry name" value="Pentatricopeptide repeat-containing protein"/>
    <property type="match status" value="2"/>
</dbReference>
<evidence type="ECO:0000256" key="1">
    <source>
        <dbReference type="ARBA" id="ARBA00022737"/>
    </source>
</evidence>
<reference evidence="3 4" key="1">
    <citation type="journal article" date="2020" name="IScience">
        <title>Genome Sequencing of the Endangered Kingdonia uniflora (Circaeasteraceae, Ranunculales) Reveals Potential Mechanisms of Evolutionary Specialization.</title>
        <authorList>
            <person name="Sun Y."/>
            <person name="Deng T."/>
            <person name="Zhang A."/>
            <person name="Moore M.J."/>
            <person name="Landis J.B."/>
            <person name="Lin N."/>
            <person name="Zhang H."/>
            <person name="Zhang X."/>
            <person name="Huang J."/>
            <person name="Zhang X."/>
            <person name="Sun H."/>
            <person name="Wang H."/>
        </authorList>
    </citation>
    <scope>NUCLEOTIDE SEQUENCE [LARGE SCALE GENOMIC DNA]</scope>
    <source>
        <strain evidence="3">TB1705</strain>
        <tissue evidence="3">Leaf</tissue>
    </source>
</reference>
<accession>A0A7J7P3P9</accession>
<dbReference type="Pfam" id="PF13041">
    <property type="entry name" value="PPR_2"/>
    <property type="match status" value="1"/>
</dbReference>
<comment type="caution">
    <text evidence="3">The sequence shown here is derived from an EMBL/GenBank/DDBJ whole genome shotgun (WGS) entry which is preliminary data.</text>
</comment>
<dbReference type="InterPro" id="IPR002885">
    <property type="entry name" value="PPR_rpt"/>
</dbReference>
<organism evidence="3 4">
    <name type="scientific">Kingdonia uniflora</name>
    <dbReference type="NCBI Taxonomy" id="39325"/>
    <lineage>
        <taxon>Eukaryota</taxon>
        <taxon>Viridiplantae</taxon>
        <taxon>Streptophyta</taxon>
        <taxon>Embryophyta</taxon>
        <taxon>Tracheophyta</taxon>
        <taxon>Spermatophyta</taxon>
        <taxon>Magnoliopsida</taxon>
        <taxon>Ranunculales</taxon>
        <taxon>Circaeasteraceae</taxon>
        <taxon>Kingdonia</taxon>
    </lineage>
</organism>
<evidence type="ECO:0000256" key="2">
    <source>
        <dbReference type="PROSITE-ProRule" id="PRU00708"/>
    </source>
</evidence>
<dbReference type="PANTHER" id="PTHR47926">
    <property type="entry name" value="PENTATRICOPEPTIDE REPEAT-CONTAINING PROTEIN"/>
    <property type="match status" value="1"/>
</dbReference>
<dbReference type="Pfam" id="PF01535">
    <property type="entry name" value="PPR"/>
    <property type="match status" value="3"/>
</dbReference>
<evidence type="ECO:0000313" key="3">
    <source>
        <dbReference type="EMBL" id="KAF6173943.1"/>
    </source>
</evidence>
<dbReference type="GO" id="GO:0009451">
    <property type="term" value="P:RNA modification"/>
    <property type="evidence" value="ECO:0007669"/>
    <property type="project" value="InterPro"/>
</dbReference>
<dbReference type="InterPro" id="IPR011990">
    <property type="entry name" value="TPR-like_helical_dom_sf"/>
</dbReference>
<gene>
    <name evidence="3" type="ORF">GIB67_039894</name>
</gene>
<sequence>MAFTRDHLKQTKEKLVSLLKIHRKLNSKKKNNLEMGDSNEQLTTLETTVSILTSTVGELVEQLRLTNLVKASALMKRRELKLFTVANIEDTTVKAITIEGKYLKSDKEDDKIKSGYKLSWKNEHKEEAKGAGSSSKEYHCNHCKASRRYEDALELFEILECEGDYDVGSGTYDALVNACIGLKSIRRVKRVYGYMMRSGVEGDLYLRNRMLLMHVKCGMLIDARRLFAEMTDRNVVSRNTIIGGLVDLGEFNEALDLFLIMWREFDDIGSRTFAMMIRAVAGKCGNIEDAQFVFDGMSEKRLVGWNSFIAGYALHGYSEKALSLCYKMRDLNVKMDHFTHSLIIRICTRLASLEHAKQAHAGLVCHGFGSDTVANTTLVNFYSKWSRIEDARRTFDKMPHKNVISWNALIAGYGKHGRGVEAVEVFEQMLHEGRMAPNHVTFLAVFSACAYSGLSDTG</sequence>
<keyword evidence="1" id="KW-0677">Repeat</keyword>
<dbReference type="NCBIfam" id="TIGR00756">
    <property type="entry name" value="PPR"/>
    <property type="match status" value="3"/>
</dbReference>
<dbReference type="OrthoDB" id="185373at2759"/>
<dbReference type="GO" id="GO:0003723">
    <property type="term" value="F:RNA binding"/>
    <property type="evidence" value="ECO:0007669"/>
    <property type="project" value="InterPro"/>
</dbReference>
<dbReference type="EMBL" id="JACGCM010000309">
    <property type="protein sequence ID" value="KAF6173943.1"/>
    <property type="molecule type" value="Genomic_DNA"/>
</dbReference>
<dbReference type="PROSITE" id="PS51375">
    <property type="entry name" value="PPR"/>
    <property type="match status" value="1"/>
</dbReference>
<evidence type="ECO:0000313" key="4">
    <source>
        <dbReference type="Proteomes" id="UP000541444"/>
    </source>
</evidence>
<evidence type="ECO:0008006" key="5">
    <source>
        <dbReference type="Google" id="ProtNLM"/>
    </source>
</evidence>
<dbReference type="Gene3D" id="1.25.40.10">
    <property type="entry name" value="Tetratricopeptide repeat domain"/>
    <property type="match status" value="2"/>
</dbReference>
<name>A0A7J7P3P9_9MAGN</name>
<proteinExistence type="predicted"/>
<dbReference type="Proteomes" id="UP000541444">
    <property type="component" value="Unassembled WGS sequence"/>
</dbReference>
<dbReference type="PANTHER" id="PTHR47926:SF434">
    <property type="entry name" value="PENTATRICOPEPTIDE REPEAT SUPERFAMILY PROTEIN"/>
    <property type="match status" value="1"/>
</dbReference>
<keyword evidence="4" id="KW-1185">Reference proteome</keyword>
<protein>
    <recommendedName>
        <fullName evidence="5">Pentatricopeptide repeat-containing protein</fullName>
    </recommendedName>
</protein>
<feature type="repeat" description="PPR" evidence="2">
    <location>
        <begin position="402"/>
        <end position="436"/>
    </location>
</feature>
<dbReference type="InterPro" id="IPR046960">
    <property type="entry name" value="PPR_At4g14850-like_plant"/>
</dbReference>